<gene>
    <name evidence="1" type="ORF">C4D60_Mb11t22050</name>
</gene>
<comment type="caution">
    <text evidence="1">The sequence shown here is derived from an EMBL/GenBank/DDBJ whole genome shotgun (WGS) entry which is preliminary data.</text>
</comment>
<evidence type="ECO:0000313" key="1">
    <source>
        <dbReference type="EMBL" id="THU56896.1"/>
    </source>
</evidence>
<keyword evidence="2" id="KW-1185">Reference proteome</keyword>
<dbReference type="EMBL" id="PYDT01000007">
    <property type="protein sequence ID" value="THU56896.1"/>
    <property type="molecule type" value="Genomic_DNA"/>
</dbReference>
<dbReference type="Proteomes" id="UP000317650">
    <property type="component" value="Chromosome 11"/>
</dbReference>
<dbReference type="AlphaFoldDB" id="A0A4V6T4B0"/>
<sequence length="128" mass="14216">MSTCRYFPGLVTEAEPRTLAGTALFLSSTRRNGCSQWDSANVPPLLPPPPPSISGYGSTCPLLPSRQRRHWCGGHHSHHHLQACCHPSSQCSLLRGSGTSQRRELRGSGREALRQPAHLMKGFFHYYH</sequence>
<accession>A0A4V6T4B0</accession>
<name>A0A4V6T4B0_MUSBA</name>
<reference evidence="1 2" key="1">
    <citation type="journal article" date="2019" name="Nat. Plants">
        <title>Genome sequencing of Musa balbisiana reveals subgenome evolution and function divergence in polyploid bananas.</title>
        <authorList>
            <person name="Yao X."/>
        </authorList>
    </citation>
    <scope>NUCLEOTIDE SEQUENCE [LARGE SCALE GENOMIC DNA]</scope>
    <source>
        <strain evidence="2">cv. DH-PKW</strain>
        <tissue evidence="1">Leaves</tissue>
    </source>
</reference>
<organism evidence="1 2">
    <name type="scientific">Musa balbisiana</name>
    <name type="common">Banana</name>
    <dbReference type="NCBI Taxonomy" id="52838"/>
    <lineage>
        <taxon>Eukaryota</taxon>
        <taxon>Viridiplantae</taxon>
        <taxon>Streptophyta</taxon>
        <taxon>Embryophyta</taxon>
        <taxon>Tracheophyta</taxon>
        <taxon>Spermatophyta</taxon>
        <taxon>Magnoliopsida</taxon>
        <taxon>Liliopsida</taxon>
        <taxon>Zingiberales</taxon>
        <taxon>Musaceae</taxon>
        <taxon>Musa</taxon>
    </lineage>
</organism>
<evidence type="ECO:0000313" key="2">
    <source>
        <dbReference type="Proteomes" id="UP000317650"/>
    </source>
</evidence>
<protein>
    <submittedName>
        <fullName evidence="1">Uncharacterized protein</fullName>
    </submittedName>
</protein>
<proteinExistence type="predicted"/>